<organism evidence="1 2">
    <name type="scientific">Coniella lustricola</name>
    <dbReference type="NCBI Taxonomy" id="2025994"/>
    <lineage>
        <taxon>Eukaryota</taxon>
        <taxon>Fungi</taxon>
        <taxon>Dikarya</taxon>
        <taxon>Ascomycota</taxon>
        <taxon>Pezizomycotina</taxon>
        <taxon>Sordariomycetes</taxon>
        <taxon>Sordariomycetidae</taxon>
        <taxon>Diaporthales</taxon>
        <taxon>Schizoparmaceae</taxon>
        <taxon>Coniella</taxon>
    </lineage>
</organism>
<gene>
    <name evidence="1" type="ORF">BD289DRAFT_431993</name>
</gene>
<sequence>MLPCLLALSSSHTFLSLSCHSSSPCSALLYRIGTHTCSAPWVEIKLAPATRSVHDSNFLNKRTTHRPRSLPYCGWWTPQLAYDTISSDNGELSRRQSY</sequence>
<dbReference type="InParanoid" id="A0A2T3AAG0"/>
<evidence type="ECO:0000313" key="2">
    <source>
        <dbReference type="Proteomes" id="UP000241462"/>
    </source>
</evidence>
<keyword evidence="2" id="KW-1185">Reference proteome</keyword>
<dbReference type="Proteomes" id="UP000241462">
    <property type="component" value="Unassembled WGS sequence"/>
</dbReference>
<accession>A0A2T3AAG0</accession>
<protein>
    <submittedName>
        <fullName evidence="1">Uncharacterized protein</fullName>
    </submittedName>
</protein>
<reference evidence="1 2" key="1">
    <citation type="journal article" date="2018" name="Mycol. Prog.">
        <title>Coniella lustricola, a new species from submerged detritus.</title>
        <authorList>
            <person name="Raudabaugh D.B."/>
            <person name="Iturriaga T."/>
            <person name="Carver A."/>
            <person name="Mondo S."/>
            <person name="Pangilinan J."/>
            <person name="Lipzen A."/>
            <person name="He G."/>
            <person name="Amirebrahimi M."/>
            <person name="Grigoriev I.V."/>
            <person name="Miller A.N."/>
        </authorList>
    </citation>
    <scope>NUCLEOTIDE SEQUENCE [LARGE SCALE GENOMIC DNA]</scope>
    <source>
        <strain evidence="1 2">B22-T-1</strain>
    </source>
</reference>
<dbReference type="EMBL" id="KZ678426">
    <property type="protein sequence ID" value="PSR88658.1"/>
    <property type="molecule type" value="Genomic_DNA"/>
</dbReference>
<evidence type="ECO:0000313" key="1">
    <source>
        <dbReference type="EMBL" id="PSR88658.1"/>
    </source>
</evidence>
<proteinExistence type="predicted"/>
<name>A0A2T3AAG0_9PEZI</name>
<dbReference type="AlphaFoldDB" id="A0A2T3AAG0"/>